<dbReference type="EMBL" id="MU154587">
    <property type="protein sequence ID" value="KAF9493320.1"/>
    <property type="molecule type" value="Genomic_DNA"/>
</dbReference>
<dbReference type="AlphaFoldDB" id="A0A9P5ZV86"/>
<gene>
    <name evidence="2" type="ORF">BDN71DRAFT_1432574</name>
</gene>
<reference evidence="2" key="1">
    <citation type="submission" date="2020-11" db="EMBL/GenBank/DDBJ databases">
        <authorList>
            <consortium name="DOE Joint Genome Institute"/>
            <person name="Ahrendt S."/>
            <person name="Riley R."/>
            <person name="Andreopoulos W."/>
            <person name="Labutti K."/>
            <person name="Pangilinan J."/>
            <person name="Ruiz-Duenas F.J."/>
            <person name="Barrasa J.M."/>
            <person name="Sanchez-Garcia M."/>
            <person name="Camarero S."/>
            <person name="Miyauchi S."/>
            <person name="Serrano A."/>
            <person name="Linde D."/>
            <person name="Babiker R."/>
            <person name="Drula E."/>
            <person name="Ayuso-Fernandez I."/>
            <person name="Pacheco R."/>
            <person name="Padilla G."/>
            <person name="Ferreira P."/>
            <person name="Barriuso J."/>
            <person name="Kellner H."/>
            <person name="Castanera R."/>
            <person name="Alfaro M."/>
            <person name="Ramirez L."/>
            <person name="Pisabarro A.G."/>
            <person name="Kuo A."/>
            <person name="Tritt A."/>
            <person name="Lipzen A."/>
            <person name="He G."/>
            <person name="Yan M."/>
            <person name="Ng V."/>
            <person name="Cullen D."/>
            <person name="Martin F."/>
            <person name="Rosso M.-N."/>
            <person name="Henrissat B."/>
            <person name="Hibbett D."/>
            <person name="Martinez A.T."/>
            <person name="Grigoriev I.V."/>
        </authorList>
    </citation>
    <scope>NUCLEOTIDE SEQUENCE</scope>
    <source>
        <strain evidence="2">ATCC 90797</strain>
    </source>
</reference>
<comment type="caution">
    <text evidence="2">The sequence shown here is derived from an EMBL/GenBank/DDBJ whole genome shotgun (WGS) entry which is preliminary data.</text>
</comment>
<dbReference type="Proteomes" id="UP000807025">
    <property type="component" value="Unassembled WGS sequence"/>
</dbReference>
<sequence>MNKLGQGMGPAIPLLWLLLRMIHFVQPNKIHKGLFADDPDDVQALPVEDNLLLALPHAPLSESIEDITHANHLALQAEMTQGKGTELVYPYQVNSYMNYLMSNDATLLTTVGPVQVFPITATKVALYLEYVTKQCKTRDGVEIPGTTLGWESIKQIVSALESHCKNHQHKDIYHQCPKSQIPLWNDIQIQVYEKASKVTDTQKKAESQCMKAMGAIPIPMMNLSEDRCGSYEAWAPQSFKSILAFMTMQCSSCFMLFPGNDGDLTEMLYENHRRRVNIMKEQNNISINKVTHAGCPYAATTACEHQASRDNTKDLSGWIWHQTLEKKGKDIALKNFLEFLIHDAAILSVKYPDCGLFKFAPFDTPTFWWWAMMTVNIIQMAEEESCLQLQSFPPHVATSLQGIFEKANLHHYQVLAEMQSNQN</sequence>
<keyword evidence="1" id="KW-0732">Signal</keyword>
<evidence type="ECO:0000256" key="1">
    <source>
        <dbReference type="SAM" id="SignalP"/>
    </source>
</evidence>
<organism evidence="2 3">
    <name type="scientific">Pleurotus eryngii</name>
    <name type="common">Boletus of the steppes</name>
    <dbReference type="NCBI Taxonomy" id="5323"/>
    <lineage>
        <taxon>Eukaryota</taxon>
        <taxon>Fungi</taxon>
        <taxon>Dikarya</taxon>
        <taxon>Basidiomycota</taxon>
        <taxon>Agaricomycotina</taxon>
        <taxon>Agaricomycetes</taxon>
        <taxon>Agaricomycetidae</taxon>
        <taxon>Agaricales</taxon>
        <taxon>Pleurotineae</taxon>
        <taxon>Pleurotaceae</taxon>
        <taxon>Pleurotus</taxon>
    </lineage>
</organism>
<feature type="chain" id="PRO_5040443896" evidence="1">
    <location>
        <begin position="28"/>
        <end position="423"/>
    </location>
</feature>
<name>A0A9P5ZV86_PLEER</name>
<evidence type="ECO:0000313" key="2">
    <source>
        <dbReference type="EMBL" id="KAF9493320.1"/>
    </source>
</evidence>
<proteinExistence type="predicted"/>
<keyword evidence="3" id="KW-1185">Reference proteome</keyword>
<feature type="signal peptide" evidence="1">
    <location>
        <begin position="1"/>
        <end position="27"/>
    </location>
</feature>
<protein>
    <submittedName>
        <fullName evidence="2">Uncharacterized protein</fullName>
    </submittedName>
</protein>
<evidence type="ECO:0000313" key="3">
    <source>
        <dbReference type="Proteomes" id="UP000807025"/>
    </source>
</evidence>
<accession>A0A9P5ZV86</accession>
<dbReference type="OrthoDB" id="3257564at2759"/>